<dbReference type="Gene3D" id="3.40.50.300">
    <property type="entry name" value="P-loop containing nucleotide triphosphate hydrolases"/>
    <property type="match status" value="1"/>
</dbReference>
<dbReference type="InterPro" id="IPR003593">
    <property type="entry name" value="AAA+_ATPase"/>
</dbReference>
<dbReference type="Proteomes" id="UP001304340">
    <property type="component" value="Chromosome"/>
</dbReference>
<sequence length="291" mass="30970">MALAFDDVSIERRRHRLVRGVSFEVQRGSVHALLGHNGAGKTTLMRGLAGVVPLQTGRIFSAEVPVVLFGGGRYPADLTVRSIIEHRARMLGGVDSSRVPADLGVDEFLETRGAALSTGMSQRLAIALALMSGSRLFVLDEPTAGLDPQGVEQLRGVIQALSRMGSTVVVCSHDLAELELVCGFVTCLRRGRVTAHGTVAHVSDDLPRAGHFLRTSDDGRAVDLLRARAIASEAGARGAHIGADVSLTAALAAVSTHVDVYEITVDTGLFTRIYDAHASAPGRQRRRERVA</sequence>
<dbReference type="SMART" id="SM00382">
    <property type="entry name" value="AAA"/>
    <property type="match status" value="1"/>
</dbReference>
<dbReference type="PANTHER" id="PTHR43335">
    <property type="entry name" value="ABC TRANSPORTER, ATP-BINDING PROTEIN"/>
    <property type="match status" value="1"/>
</dbReference>
<dbReference type="Pfam" id="PF00005">
    <property type="entry name" value="ABC_tran"/>
    <property type="match status" value="1"/>
</dbReference>
<evidence type="ECO:0000313" key="7">
    <source>
        <dbReference type="Proteomes" id="UP001304340"/>
    </source>
</evidence>
<evidence type="ECO:0000256" key="4">
    <source>
        <dbReference type="ARBA" id="ARBA00022840"/>
    </source>
</evidence>
<dbReference type="SUPFAM" id="SSF52540">
    <property type="entry name" value="P-loop containing nucleoside triphosphate hydrolases"/>
    <property type="match status" value="1"/>
</dbReference>
<evidence type="ECO:0000256" key="2">
    <source>
        <dbReference type="ARBA" id="ARBA00022448"/>
    </source>
</evidence>
<comment type="similarity">
    <text evidence="1">Belongs to the ABC transporter superfamily.</text>
</comment>
<accession>A0AAF0Z7M4</accession>
<name>A0AAF0Z7M4_9MICO</name>
<proteinExistence type="inferred from homology"/>
<dbReference type="KEGG" id="sbil:SANBI_003274"/>
<dbReference type="GO" id="GO:0005524">
    <property type="term" value="F:ATP binding"/>
    <property type="evidence" value="ECO:0007669"/>
    <property type="project" value="UniProtKB-KW"/>
</dbReference>
<dbReference type="EMBL" id="CP138359">
    <property type="protein sequence ID" value="WPF81951.1"/>
    <property type="molecule type" value="Genomic_DNA"/>
</dbReference>
<protein>
    <submittedName>
        <fullName evidence="6">ABC transporter ATP-binding protein</fullName>
    </submittedName>
</protein>
<dbReference type="InterPro" id="IPR003439">
    <property type="entry name" value="ABC_transporter-like_ATP-bd"/>
</dbReference>
<dbReference type="RefSeq" id="WP_319156932.1">
    <property type="nucleotide sequence ID" value="NZ_CP138359.1"/>
</dbReference>
<keyword evidence="4 6" id="KW-0067">ATP-binding</keyword>
<evidence type="ECO:0000313" key="6">
    <source>
        <dbReference type="EMBL" id="WPF81951.1"/>
    </source>
</evidence>
<dbReference type="AlphaFoldDB" id="A0AAF0Z7M4"/>
<evidence type="ECO:0000256" key="1">
    <source>
        <dbReference type="ARBA" id="ARBA00005417"/>
    </source>
</evidence>
<dbReference type="GO" id="GO:0016887">
    <property type="term" value="F:ATP hydrolysis activity"/>
    <property type="evidence" value="ECO:0007669"/>
    <property type="project" value="InterPro"/>
</dbReference>
<dbReference type="InterPro" id="IPR027417">
    <property type="entry name" value="P-loop_NTPase"/>
</dbReference>
<dbReference type="PROSITE" id="PS50893">
    <property type="entry name" value="ABC_TRANSPORTER_2"/>
    <property type="match status" value="1"/>
</dbReference>
<dbReference type="CDD" id="cd03230">
    <property type="entry name" value="ABC_DR_subfamily_A"/>
    <property type="match status" value="1"/>
</dbReference>
<gene>
    <name evidence="6" type="ORF">SANBI_003274</name>
</gene>
<keyword evidence="7" id="KW-1185">Reference proteome</keyword>
<evidence type="ECO:0000256" key="3">
    <source>
        <dbReference type="ARBA" id="ARBA00022741"/>
    </source>
</evidence>
<evidence type="ECO:0000259" key="5">
    <source>
        <dbReference type="PROSITE" id="PS50893"/>
    </source>
</evidence>
<keyword evidence="2" id="KW-0813">Transport</keyword>
<feature type="domain" description="ABC transporter" evidence="5">
    <location>
        <begin position="3"/>
        <end position="215"/>
    </location>
</feature>
<keyword evidence="3" id="KW-0547">Nucleotide-binding</keyword>
<organism evidence="6 7">
    <name type="scientific">Sanguibacter biliveldensis</name>
    <dbReference type="NCBI Taxonomy" id="3030830"/>
    <lineage>
        <taxon>Bacteria</taxon>
        <taxon>Bacillati</taxon>
        <taxon>Actinomycetota</taxon>
        <taxon>Actinomycetes</taxon>
        <taxon>Micrococcales</taxon>
        <taxon>Sanguibacteraceae</taxon>
        <taxon>Sanguibacter</taxon>
    </lineage>
</organism>
<reference evidence="7" key="1">
    <citation type="submission" date="2023-11" db="EMBL/GenBank/DDBJ databases">
        <authorList>
            <person name="Helweg L.P."/>
            <person name="Kiel A."/>
            <person name="Hitz F."/>
            <person name="Ruckert-Reed C."/>
            <person name="Busche T."/>
            <person name="Kaltschmidt B."/>
            <person name="Kaltschmidt C."/>
        </authorList>
    </citation>
    <scope>NUCLEOTIDE SEQUENCE [LARGE SCALE GENOMIC DNA]</scope>
    <source>
        <strain evidence="7">4.1</strain>
    </source>
</reference>